<evidence type="ECO:0000259" key="2">
    <source>
        <dbReference type="Pfam" id="PF18962"/>
    </source>
</evidence>
<feature type="chain" id="PRO_5019452175" evidence="1">
    <location>
        <begin position="20"/>
        <end position="430"/>
    </location>
</feature>
<keyword evidence="4" id="KW-1185">Reference proteome</keyword>
<evidence type="ECO:0000313" key="4">
    <source>
        <dbReference type="Proteomes" id="UP000267268"/>
    </source>
</evidence>
<gene>
    <name evidence="3" type="ORF">EI427_25195</name>
</gene>
<dbReference type="AlphaFoldDB" id="A0A3S9PBT0"/>
<dbReference type="Pfam" id="PF18962">
    <property type="entry name" value="Por_Secre_tail"/>
    <property type="match status" value="1"/>
</dbReference>
<dbReference type="KEGG" id="fll:EI427_25195"/>
<name>A0A3S9PBT0_9BACT</name>
<dbReference type="NCBIfam" id="TIGR04183">
    <property type="entry name" value="Por_Secre_tail"/>
    <property type="match status" value="1"/>
</dbReference>
<keyword evidence="1" id="KW-0732">Signal</keyword>
<feature type="domain" description="Secretion system C-terminal sorting" evidence="2">
    <location>
        <begin position="358"/>
        <end position="423"/>
    </location>
</feature>
<feature type="signal peptide" evidence="1">
    <location>
        <begin position="1"/>
        <end position="19"/>
    </location>
</feature>
<organism evidence="3 4">
    <name type="scientific">Flammeovirga pectinis</name>
    <dbReference type="NCBI Taxonomy" id="2494373"/>
    <lineage>
        <taxon>Bacteria</taxon>
        <taxon>Pseudomonadati</taxon>
        <taxon>Bacteroidota</taxon>
        <taxon>Cytophagia</taxon>
        <taxon>Cytophagales</taxon>
        <taxon>Flammeovirgaceae</taxon>
        <taxon>Flammeovirga</taxon>
    </lineage>
</organism>
<evidence type="ECO:0000256" key="1">
    <source>
        <dbReference type="SAM" id="SignalP"/>
    </source>
</evidence>
<dbReference type="OrthoDB" id="1466765at2"/>
<dbReference type="RefSeq" id="WP_126620293.1">
    <property type="nucleotide sequence ID" value="NZ_CP034563.1"/>
</dbReference>
<dbReference type="Proteomes" id="UP000267268">
    <property type="component" value="Chromosome 2"/>
</dbReference>
<evidence type="ECO:0000313" key="3">
    <source>
        <dbReference type="EMBL" id="AZQ65512.1"/>
    </source>
</evidence>
<dbReference type="EMBL" id="CP034563">
    <property type="protein sequence ID" value="AZQ65512.1"/>
    <property type="molecule type" value="Genomic_DNA"/>
</dbReference>
<proteinExistence type="predicted"/>
<sequence>MKAYFTLLLFFISTYFCLAADITWVGADGVDGDWNTASNWDGGVPNSTDNITIDCNCTINVTADLTINSYLKVKSGTTITMNGNKLLITSEGTEFRNGGVITGIGEFKSDVSNIDIYNFGEISATRIHGGKDQTSIITNWPAGVIKVSGEFHLDGLLRNYGLVEVDTKMKIHGGYVKGGGTIQTETFDMSDEDSRGATLANQVITTSDGCSGSSVTFNGESFEDFNNSLPAGVTVNQDNVYVCGFNNNDVALPIELHSFSVRKNDGQVIIEWVTASEENNSHFIMERSSEGHFWNKIARVEGAGNSNVNLKYSIIDEKPLKGVSYYRLLQVDFDRNFEYFSAVTVTRETTNTLVLKAYPVPADNSIQLHSSEIDFTKNIFQVFSATGHDVTDLVTPSSKENSEITLNISSLKQGVYIFKTRTQMVRFHKM</sequence>
<dbReference type="InterPro" id="IPR026444">
    <property type="entry name" value="Secre_tail"/>
</dbReference>
<accession>A0A3S9PBT0</accession>
<protein>
    <submittedName>
        <fullName evidence="3">T9SS type A sorting domain-containing protein</fullName>
    </submittedName>
</protein>
<reference evidence="3 4" key="1">
    <citation type="submission" date="2018-12" db="EMBL/GenBank/DDBJ databases">
        <title>Flammeovirga pectinis sp. nov., isolated from the gut of the Korean scallop, Patinopecten yessoensis.</title>
        <authorList>
            <person name="Bae J.-W."/>
            <person name="Jeong Y.-S."/>
            <person name="Kang W."/>
        </authorList>
    </citation>
    <scope>NUCLEOTIDE SEQUENCE [LARGE SCALE GENOMIC DNA]</scope>
    <source>
        <strain evidence="3 4">L12M1</strain>
    </source>
</reference>